<dbReference type="eggNOG" id="COG2137">
    <property type="taxonomic scope" value="Bacteria"/>
</dbReference>
<dbReference type="Pfam" id="PF21982">
    <property type="entry name" value="RecX_HTH1"/>
    <property type="match status" value="1"/>
</dbReference>
<evidence type="ECO:0000313" key="8">
    <source>
        <dbReference type="Proteomes" id="UP000029072"/>
    </source>
</evidence>
<dbReference type="PANTHER" id="PTHR33602:SF1">
    <property type="entry name" value="REGULATORY PROTEIN RECX FAMILY PROTEIN"/>
    <property type="match status" value="1"/>
</dbReference>
<feature type="domain" description="RecX first three-helical" evidence="6">
    <location>
        <begin position="97"/>
        <end position="136"/>
    </location>
</feature>
<comment type="caution">
    <text evidence="7">The sequence shown here is derived from an EMBL/GenBank/DDBJ whole genome shotgun (WGS) entry which is preliminary data.</text>
</comment>
<evidence type="ECO:0000259" key="6">
    <source>
        <dbReference type="Pfam" id="PF21982"/>
    </source>
</evidence>
<evidence type="ECO:0000256" key="2">
    <source>
        <dbReference type="ARBA" id="ARBA00009695"/>
    </source>
</evidence>
<dbReference type="Proteomes" id="UP000029072">
    <property type="component" value="Unassembled WGS sequence"/>
</dbReference>
<evidence type="ECO:0000256" key="3">
    <source>
        <dbReference type="ARBA" id="ARBA00018111"/>
    </source>
</evidence>
<organism evidence="7 8">
    <name type="scientific">Bifidobacterium callitrichos DSM 23973</name>
    <dbReference type="NCBI Taxonomy" id="1437609"/>
    <lineage>
        <taxon>Bacteria</taxon>
        <taxon>Bacillati</taxon>
        <taxon>Actinomycetota</taxon>
        <taxon>Actinomycetes</taxon>
        <taxon>Bifidobacteriales</taxon>
        <taxon>Bifidobacteriaceae</taxon>
        <taxon>Bifidobacterium</taxon>
    </lineage>
</organism>
<keyword evidence="4" id="KW-0963">Cytoplasm</keyword>
<dbReference type="STRING" id="1437609.BCAL_1510"/>
<feature type="region of interest" description="Disordered" evidence="5">
    <location>
        <begin position="1"/>
        <end position="26"/>
    </location>
</feature>
<comment type="similarity">
    <text evidence="2">Belongs to the RecX family.</text>
</comment>
<gene>
    <name evidence="7" type="ORF">BCAL_1510</name>
</gene>
<dbReference type="InterPro" id="IPR003783">
    <property type="entry name" value="Regulatory_RecX"/>
</dbReference>
<evidence type="ECO:0000256" key="4">
    <source>
        <dbReference type="ARBA" id="ARBA00022490"/>
    </source>
</evidence>
<dbReference type="Gene3D" id="1.10.10.10">
    <property type="entry name" value="Winged helix-like DNA-binding domain superfamily/Winged helix DNA-binding domain"/>
    <property type="match status" value="2"/>
</dbReference>
<dbReference type="GO" id="GO:0005737">
    <property type="term" value="C:cytoplasm"/>
    <property type="evidence" value="ECO:0007669"/>
    <property type="project" value="UniProtKB-SubCell"/>
</dbReference>
<evidence type="ECO:0000256" key="1">
    <source>
        <dbReference type="ARBA" id="ARBA00004496"/>
    </source>
</evidence>
<dbReference type="GO" id="GO:0006282">
    <property type="term" value="P:regulation of DNA repair"/>
    <property type="evidence" value="ECO:0007669"/>
    <property type="project" value="InterPro"/>
</dbReference>
<accession>A0A087A233</accession>
<evidence type="ECO:0000313" key="7">
    <source>
        <dbReference type="EMBL" id="KFI52833.1"/>
    </source>
</evidence>
<dbReference type="InterPro" id="IPR053926">
    <property type="entry name" value="RecX_HTH_1st"/>
</dbReference>
<dbReference type="EMBL" id="JGYS01000015">
    <property type="protein sequence ID" value="KFI52833.1"/>
    <property type="molecule type" value="Genomic_DNA"/>
</dbReference>
<dbReference type="RefSeq" id="WP_081887387.1">
    <property type="nucleotide sequence ID" value="NZ_JDUV01000001.1"/>
</dbReference>
<sequence>MISAEEFLRRHPVAPEGSAGHPVRSARENGIRVDDALTGGAHGPSFCADTGNAIDGNAIDENAPDDDGDSRAARPSRFSRWGKGNGEVEDPSDADACREAALRLLDAAARSSGMLRGRLLDKGYAAGVVDEVIGRLTELHLLDDRDYAESVVRYCAGRMMGRRGTVMELTRKGVDCALATSVADEAESEGVFEEAAWELGRQVARRTRGLERQVRQRRLWSAGGRKGHDPETLRRVAHELLD</sequence>
<dbReference type="OrthoDB" id="3238942at2"/>
<dbReference type="PANTHER" id="PTHR33602">
    <property type="entry name" value="REGULATORY PROTEIN RECX FAMILY PROTEIN"/>
    <property type="match status" value="1"/>
</dbReference>
<protein>
    <recommendedName>
        <fullName evidence="3">Regulatory protein RecX</fullName>
    </recommendedName>
</protein>
<reference evidence="7 8" key="1">
    <citation type="submission" date="2014-03" db="EMBL/GenBank/DDBJ databases">
        <title>Genomics of Bifidobacteria.</title>
        <authorList>
            <person name="Ventura M."/>
            <person name="Milani C."/>
            <person name="Lugli G.A."/>
        </authorList>
    </citation>
    <scope>NUCLEOTIDE SEQUENCE [LARGE SCALE GENOMIC DNA]</scope>
    <source>
        <strain evidence="7 8">DSM 23973</strain>
    </source>
</reference>
<evidence type="ECO:0000256" key="5">
    <source>
        <dbReference type="SAM" id="MobiDB-lite"/>
    </source>
</evidence>
<proteinExistence type="inferred from homology"/>
<dbReference type="InterPro" id="IPR036388">
    <property type="entry name" value="WH-like_DNA-bd_sf"/>
</dbReference>
<feature type="region of interest" description="Disordered" evidence="5">
    <location>
        <begin position="42"/>
        <end position="93"/>
    </location>
</feature>
<comment type="subcellular location">
    <subcellularLocation>
        <location evidence="1">Cytoplasm</location>
    </subcellularLocation>
</comment>
<name>A0A087A233_9BIFI</name>
<dbReference type="AlphaFoldDB" id="A0A087A233"/>